<dbReference type="InterPro" id="IPR036397">
    <property type="entry name" value="RNaseH_sf"/>
</dbReference>
<accession>A0A9N8ZXR1</accession>
<dbReference type="EMBL" id="CAJVQA010001311">
    <property type="protein sequence ID" value="CAG8510223.1"/>
    <property type="molecule type" value="Genomic_DNA"/>
</dbReference>
<dbReference type="GO" id="GO:0015074">
    <property type="term" value="P:DNA integration"/>
    <property type="evidence" value="ECO:0007669"/>
    <property type="project" value="InterPro"/>
</dbReference>
<dbReference type="InterPro" id="IPR001584">
    <property type="entry name" value="Integrase_cat-core"/>
</dbReference>
<dbReference type="AlphaFoldDB" id="A0A9N8ZXR1"/>
<dbReference type="SUPFAM" id="SSF53098">
    <property type="entry name" value="Ribonuclease H-like"/>
    <property type="match status" value="1"/>
</dbReference>
<dbReference type="PROSITE" id="PS50994">
    <property type="entry name" value="INTEGRASE"/>
    <property type="match status" value="1"/>
</dbReference>
<dbReference type="InterPro" id="IPR012337">
    <property type="entry name" value="RNaseH-like_sf"/>
</dbReference>
<dbReference type="Gene3D" id="3.30.420.10">
    <property type="entry name" value="Ribonuclease H-like superfamily/Ribonuclease H"/>
    <property type="match status" value="1"/>
</dbReference>
<reference evidence="2" key="1">
    <citation type="submission" date="2021-06" db="EMBL/GenBank/DDBJ databases">
        <authorList>
            <person name="Kallberg Y."/>
            <person name="Tangrot J."/>
            <person name="Rosling A."/>
        </authorList>
    </citation>
    <scope>NUCLEOTIDE SEQUENCE</scope>
    <source>
        <strain evidence="2">FL966</strain>
    </source>
</reference>
<evidence type="ECO:0000313" key="2">
    <source>
        <dbReference type="EMBL" id="CAG8510223.1"/>
    </source>
</evidence>
<proteinExistence type="predicted"/>
<dbReference type="OrthoDB" id="2447315at2759"/>
<evidence type="ECO:0000313" key="3">
    <source>
        <dbReference type="Proteomes" id="UP000789759"/>
    </source>
</evidence>
<dbReference type="Proteomes" id="UP000789759">
    <property type="component" value="Unassembled WGS sequence"/>
</dbReference>
<organism evidence="2 3">
    <name type="scientific">Cetraspora pellucida</name>
    <dbReference type="NCBI Taxonomy" id="1433469"/>
    <lineage>
        <taxon>Eukaryota</taxon>
        <taxon>Fungi</taxon>
        <taxon>Fungi incertae sedis</taxon>
        <taxon>Mucoromycota</taxon>
        <taxon>Glomeromycotina</taxon>
        <taxon>Glomeromycetes</taxon>
        <taxon>Diversisporales</taxon>
        <taxon>Gigasporaceae</taxon>
        <taxon>Cetraspora</taxon>
    </lineage>
</organism>
<evidence type="ECO:0000259" key="1">
    <source>
        <dbReference type="PROSITE" id="PS50994"/>
    </source>
</evidence>
<name>A0A9N8ZXR1_9GLOM</name>
<protein>
    <submittedName>
        <fullName evidence="2">3286_t:CDS:1</fullName>
    </submittedName>
</protein>
<feature type="domain" description="Integrase catalytic" evidence="1">
    <location>
        <begin position="1"/>
        <end position="117"/>
    </location>
</feature>
<gene>
    <name evidence="2" type="ORF">CPELLU_LOCUS2881</name>
</gene>
<comment type="caution">
    <text evidence="2">The sequence shown here is derived from an EMBL/GenBank/DDBJ whole genome shotgun (WGS) entry which is preliminary data.</text>
</comment>
<dbReference type="PANTHER" id="PTHR35046">
    <property type="entry name" value="ZINC KNUCKLE (CCHC-TYPE) FAMILY PROTEIN"/>
    <property type="match status" value="1"/>
</dbReference>
<dbReference type="PANTHER" id="PTHR35046:SF26">
    <property type="entry name" value="RNA-DIRECTED DNA POLYMERASE"/>
    <property type="match status" value="1"/>
</dbReference>
<dbReference type="GO" id="GO:0003676">
    <property type="term" value="F:nucleic acid binding"/>
    <property type="evidence" value="ECO:0007669"/>
    <property type="project" value="InterPro"/>
</dbReference>
<sequence>MVMVNRFNKKAHFILTHSTIIAPKVAKLYFYNIFKNYELSYGIVSDRNPKFVSKFWKKLFKLLDTKLHMSLATHLQMDRQTEWINKILKDMLQIFVNYCQDNWDQLLSAAEFAYNNA</sequence>
<dbReference type="GO" id="GO:0005634">
    <property type="term" value="C:nucleus"/>
    <property type="evidence" value="ECO:0007669"/>
    <property type="project" value="UniProtKB-ARBA"/>
</dbReference>
<keyword evidence="3" id="KW-1185">Reference proteome</keyword>